<reference evidence="1" key="1">
    <citation type="submission" date="2013-12" db="EMBL/GenBank/DDBJ databases">
        <authorList>
            <person name="Omoto C.K."/>
            <person name="Sibley D."/>
            <person name="Venepally P."/>
            <person name="Hadjithomas M."/>
            <person name="Karamycheva S."/>
            <person name="Brunk B."/>
            <person name="Roos D."/>
            <person name="Caler E."/>
            <person name="Lorenzi H."/>
        </authorList>
    </citation>
    <scope>NUCLEOTIDE SEQUENCE</scope>
</reference>
<sequence>MCQFLLGGKHPYRELKVSGCREGLYEYTRLPFGLKVAPPIFQSTIDQVIRES</sequence>
<protein>
    <recommendedName>
        <fullName evidence="3">RNA-directed DNA polymerase</fullName>
    </recommendedName>
</protein>
<dbReference type="Proteomes" id="UP000019763">
    <property type="component" value="Unassembled WGS sequence"/>
</dbReference>
<gene>
    <name evidence="1" type="ORF">GNI_100230</name>
</gene>
<dbReference type="OrthoDB" id="117296at2759"/>
<evidence type="ECO:0008006" key="3">
    <source>
        <dbReference type="Google" id="ProtNLM"/>
    </source>
</evidence>
<proteinExistence type="predicted"/>
<dbReference type="Gene3D" id="3.30.70.270">
    <property type="match status" value="1"/>
</dbReference>
<dbReference type="InterPro" id="IPR043502">
    <property type="entry name" value="DNA/RNA_pol_sf"/>
</dbReference>
<name>A0A023B4N0_GRENI</name>
<dbReference type="AlphaFoldDB" id="A0A023B4N0"/>
<comment type="caution">
    <text evidence="1">The sequence shown here is derived from an EMBL/GenBank/DDBJ whole genome shotgun (WGS) entry which is preliminary data.</text>
</comment>
<organism evidence="1 2">
    <name type="scientific">Gregarina niphandrodes</name>
    <name type="common">Septate eugregarine</name>
    <dbReference type="NCBI Taxonomy" id="110365"/>
    <lineage>
        <taxon>Eukaryota</taxon>
        <taxon>Sar</taxon>
        <taxon>Alveolata</taxon>
        <taxon>Apicomplexa</taxon>
        <taxon>Conoidasida</taxon>
        <taxon>Gregarinasina</taxon>
        <taxon>Eugregarinorida</taxon>
        <taxon>Gregarinidae</taxon>
        <taxon>Gregarina</taxon>
    </lineage>
</organism>
<dbReference type="InterPro" id="IPR043128">
    <property type="entry name" value="Rev_trsase/Diguanyl_cyclase"/>
</dbReference>
<accession>A0A023B4N0</accession>
<dbReference type="EMBL" id="AFNH02000752">
    <property type="protein sequence ID" value="EZG56874.1"/>
    <property type="molecule type" value="Genomic_DNA"/>
</dbReference>
<dbReference type="Gene3D" id="3.10.10.10">
    <property type="entry name" value="HIV Type 1 Reverse Transcriptase, subunit A, domain 1"/>
    <property type="match status" value="1"/>
</dbReference>
<evidence type="ECO:0000313" key="1">
    <source>
        <dbReference type="EMBL" id="EZG56874.1"/>
    </source>
</evidence>
<dbReference type="SUPFAM" id="SSF56672">
    <property type="entry name" value="DNA/RNA polymerases"/>
    <property type="match status" value="1"/>
</dbReference>
<dbReference type="RefSeq" id="XP_011131123.1">
    <property type="nucleotide sequence ID" value="XM_011132821.1"/>
</dbReference>
<keyword evidence="2" id="KW-1185">Reference proteome</keyword>
<dbReference type="GeneID" id="22913540"/>
<evidence type="ECO:0000313" key="2">
    <source>
        <dbReference type="Proteomes" id="UP000019763"/>
    </source>
</evidence>
<dbReference type="VEuPathDB" id="CryptoDB:GNI_100230"/>